<proteinExistence type="predicted"/>
<accession>A0A382TGQ7</accession>
<evidence type="ECO:0000313" key="1">
    <source>
        <dbReference type="EMBL" id="SVD20667.1"/>
    </source>
</evidence>
<gene>
    <name evidence="1" type="ORF">METZ01_LOCUS373521</name>
</gene>
<dbReference type="AlphaFoldDB" id="A0A382TGQ7"/>
<dbReference type="EMBL" id="UINC01136108">
    <property type="protein sequence ID" value="SVD20667.1"/>
    <property type="molecule type" value="Genomic_DNA"/>
</dbReference>
<protein>
    <recommendedName>
        <fullName evidence="2">Formyl transferase N-terminal domain-containing protein</fullName>
    </recommendedName>
</protein>
<evidence type="ECO:0008006" key="2">
    <source>
        <dbReference type="Google" id="ProtNLM"/>
    </source>
</evidence>
<organism evidence="1">
    <name type="scientific">marine metagenome</name>
    <dbReference type="NCBI Taxonomy" id="408172"/>
    <lineage>
        <taxon>unclassified sequences</taxon>
        <taxon>metagenomes</taxon>
        <taxon>ecological metagenomes</taxon>
    </lineage>
</organism>
<name>A0A382TGQ7_9ZZZZ</name>
<reference evidence="1" key="1">
    <citation type="submission" date="2018-05" db="EMBL/GenBank/DDBJ databases">
        <authorList>
            <person name="Lanie J.A."/>
            <person name="Ng W.-L."/>
            <person name="Kazmierczak K.M."/>
            <person name="Andrzejewski T.M."/>
            <person name="Davidsen T.M."/>
            <person name="Wayne K.J."/>
            <person name="Tettelin H."/>
            <person name="Glass J.I."/>
            <person name="Rusch D."/>
            <person name="Podicherti R."/>
            <person name="Tsui H.-C.T."/>
            <person name="Winkler M.E."/>
        </authorList>
    </citation>
    <scope>NUCLEOTIDE SEQUENCE</scope>
</reference>
<sequence length="43" mass="5171">MIFVVRKQDYDELYPFITTPILRIIVKSADFIVMLHHSVIYNM</sequence>